<evidence type="ECO:0000313" key="9">
    <source>
        <dbReference type="Proteomes" id="UP000291301"/>
    </source>
</evidence>
<evidence type="ECO:0000313" key="8">
    <source>
        <dbReference type="EMBL" id="TCD13159.1"/>
    </source>
</evidence>
<feature type="transmembrane region" description="Helical" evidence="7">
    <location>
        <begin position="308"/>
        <end position="329"/>
    </location>
</feature>
<evidence type="ECO:0000256" key="3">
    <source>
        <dbReference type="ARBA" id="ARBA00022475"/>
    </source>
</evidence>
<keyword evidence="6 7" id="KW-0472">Membrane</keyword>
<dbReference type="InterPro" id="IPR018383">
    <property type="entry name" value="UPF0324_pro"/>
</dbReference>
<dbReference type="AlphaFoldDB" id="A0A4R0P7Y7"/>
<evidence type="ECO:0000256" key="4">
    <source>
        <dbReference type="ARBA" id="ARBA00022692"/>
    </source>
</evidence>
<accession>A0A4R0P7Y7</accession>
<protein>
    <submittedName>
        <fullName evidence="8">Putative sulfate exporter family transporter</fullName>
    </submittedName>
</protein>
<sequence>MPNLSVKSIGSRMSELFPGLLLALTVATAAKFLSEHYGAPVMLFALLIGMAFNFLALDSRTKPGIDFASRTLLRTGIVLLGTRITFGDIASIGLTSFLTVIALIGLTIGSGFVCARLFNRGWRFALLTGGSVAICGASAALAIASVIPHNDKTERNLLFTVVSVTTLSTIAMIFYPIIFQLIGLSDSQNGFLIGATIHDVAQVVGAGYSISTKAGDVATIVKLLRVSMLPVVLIAIVFTMASAQGSGSKVRLPLFVIGFAALTAANSVGLFPGPVAAGAVSLSSWLLVVAISALGVKTNMKAMLELGWRHVAVVVVETLLLLALAFAALKTGLLL</sequence>
<evidence type="ECO:0000256" key="1">
    <source>
        <dbReference type="ARBA" id="ARBA00004651"/>
    </source>
</evidence>
<evidence type="ECO:0000256" key="2">
    <source>
        <dbReference type="ARBA" id="ARBA00007977"/>
    </source>
</evidence>
<evidence type="ECO:0000256" key="5">
    <source>
        <dbReference type="ARBA" id="ARBA00022989"/>
    </source>
</evidence>
<feature type="transmembrane region" description="Helical" evidence="7">
    <location>
        <begin position="223"/>
        <end position="243"/>
    </location>
</feature>
<keyword evidence="9" id="KW-1185">Reference proteome</keyword>
<evidence type="ECO:0000256" key="6">
    <source>
        <dbReference type="ARBA" id="ARBA00023136"/>
    </source>
</evidence>
<dbReference type="EMBL" id="SJST01000006">
    <property type="protein sequence ID" value="TCD13159.1"/>
    <property type="molecule type" value="Genomic_DNA"/>
</dbReference>
<dbReference type="GO" id="GO:0005886">
    <property type="term" value="C:plasma membrane"/>
    <property type="evidence" value="ECO:0007669"/>
    <property type="project" value="UniProtKB-SubCell"/>
</dbReference>
<dbReference type="OrthoDB" id="5393513at2"/>
<gene>
    <name evidence="8" type="ORF">E0D97_14235</name>
</gene>
<feature type="transmembrane region" description="Helical" evidence="7">
    <location>
        <begin position="275"/>
        <end position="296"/>
    </location>
</feature>
<name>A0A4R0P7Y7_9HYPH</name>
<reference evidence="8 9" key="1">
    <citation type="journal article" date="2015" name="Antonie Van Leeuwenhoek">
        <title>Oricola cellulosilytica gen. nov., sp. nov., a cellulose-degrading bacterium of the family Phyllobacteriaceae isolated from surface seashore water, and emended descriptions of Mesorhizobium loti and Phyllobacterium myrsinacearum.</title>
        <authorList>
            <person name="Hameed A."/>
            <person name="Shahina M."/>
            <person name="Lai W.A."/>
            <person name="Lin S.Y."/>
            <person name="Young L.S."/>
            <person name="Liu Y.C."/>
            <person name="Hsu Y.H."/>
            <person name="Young C.C."/>
        </authorList>
    </citation>
    <scope>NUCLEOTIDE SEQUENCE [LARGE SCALE GENOMIC DNA]</scope>
    <source>
        <strain evidence="8 9">KCTC 52183</strain>
    </source>
</reference>
<feature type="transmembrane region" description="Helical" evidence="7">
    <location>
        <begin position="250"/>
        <end position="269"/>
    </location>
</feature>
<feature type="transmembrane region" description="Helical" evidence="7">
    <location>
        <begin position="39"/>
        <end position="59"/>
    </location>
</feature>
<comment type="subcellular location">
    <subcellularLocation>
        <location evidence="1">Cell membrane</location>
        <topology evidence="1">Multi-pass membrane protein</topology>
    </subcellularLocation>
</comment>
<dbReference type="Pfam" id="PF03601">
    <property type="entry name" value="Cons_hypoth698"/>
    <property type="match status" value="1"/>
</dbReference>
<comment type="similarity">
    <text evidence="2">Belongs to the UPF0324 family.</text>
</comment>
<keyword evidence="3" id="KW-1003">Cell membrane</keyword>
<keyword evidence="5 7" id="KW-1133">Transmembrane helix</keyword>
<keyword evidence="4 7" id="KW-0812">Transmembrane</keyword>
<feature type="transmembrane region" description="Helical" evidence="7">
    <location>
        <begin position="96"/>
        <end position="118"/>
    </location>
</feature>
<proteinExistence type="inferred from homology"/>
<dbReference type="PANTHER" id="PTHR30106:SF2">
    <property type="entry name" value="UPF0324 INNER MEMBRANE PROTEIN YEIH"/>
    <property type="match status" value="1"/>
</dbReference>
<evidence type="ECO:0000256" key="7">
    <source>
        <dbReference type="SAM" id="Phobius"/>
    </source>
</evidence>
<feature type="transmembrane region" description="Helical" evidence="7">
    <location>
        <begin position="125"/>
        <end position="147"/>
    </location>
</feature>
<comment type="caution">
    <text evidence="8">The sequence shown here is derived from an EMBL/GenBank/DDBJ whole genome shotgun (WGS) entry which is preliminary data.</text>
</comment>
<dbReference type="RefSeq" id="WP_131570094.1">
    <property type="nucleotide sequence ID" value="NZ_JAINFK010000005.1"/>
</dbReference>
<organism evidence="8 9">
    <name type="scientific">Oricola cellulosilytica</name>
    <dbReference type="NCBI Taxonomy" id="1429082"/>
    <lineage>
        <taxon>Bacteria</taxon>
        <taxon>Pseudomonadati</taxon>
        <taxon>Pseudomonadota</taxon>
        <taxon>Alphaproteobacteria</taxon>
        <taxon>Hyphomicrobiales</taxon>
        <taxon>Ahrensiaceae</taxon>
        <taxon>Oricola</taxon>
    </lineage>
</organism>
<feature type="transmembrane region" description="Helical" evidence="7">
    <location>
        <begin position="159"/>
        <end position="179"/>
    </location>
</feature>
<dbReference type="PANTHER" id="PTHR30106">
    <property type="entry name" value="INNER MEMBRANE PROTEIN YEIH-RELATED"/>
    <property type="match status" value="1"/>
</dbReference>
<dbReference type="Proteomes" id="UP000291301">
    <property type="component" value="Unassembled WGS sequence"/>
</dbReference>